<dbReference type="AlphaFoldDB" id="A0A7X5C2D1"/>
<dbReference type="RefSeq" id="WP_161698912.1">
    <property type="nucleotide sequence ID" value="NZ_JAAAMU010000006.1"/>
</dbReference>
<dbReference type="Pfam" id="PF13472">
    <property type="entry name" value="Lipase_GDSL_2"/>
    <property type="match status" value="1"/>
</dbReference>
<organism evidence="2 3">
    <name type="scientific">Paenibacillus sacheonensis</name>
    <dbReference type="NCBI Taxonomy" id="742054"/>
    <lineage>
        <taxon>Bacteria</taxon>
        <taxon>Bacillati</taxon>
        <taxon>Bacillota</taxon>
        <taxon>Bacilli</taxon>
        <taxon>Bacillales</taxon>
        <taxon>Paenibacillaceae</taxon>
        <taxon>Paenibacillus</taxon>
    </lineage>
</organism>
<dbReference type="Gene3D" id="3.40.50.1110">
    <property type="entry name" value="SGNH hydrolase"/>
    <property type="match status" value="1"/>
</dbReference>
<dbReference type="GO" id="GO:0004622">
    <property type="term" value="F:phosphatidylcholine lysophospholipase activity"/>
    <property type="evidence" value="ECO:0007669"/>
    <property type="project" value="TreeGrafter"/>
</dbReference>
<proteinExistence type="predicted"/>
<dbReference type="InterPro" id="IPR013830">
    <property type="entry name" value="SGNH_hydro"/>
</dbReference>
<dbReference type="PANTHER" id="PTHR30383:SF5">
    <property type="entry name" value="SGNH HYDROLASE-TYPE ESTERASE DOMAIN-CONTAINING PROTEIN"/>
    <property type="match status" value="1"/>
</dbReference>
<protein>
    <submittedName>
        <fullName evidence="2">Lysophospholipase</fullName>
    </submittedName>
</protein>
<comment type="caution">
    <text evidence="2">The sequence shown here is derived from an EMBL/GenBank/DDBJ whole genome shotgun (WGS) entry which is preliminary data.</text>
</comment>
<evidence type="ECO:0000313" key="3">
    <source>
        <dbReference type="Proteomes" id="UP000558113"/>
    </source>
</evidence>
<keyword evidence="3" id="KW-1185">Reference proteome</keyword>
<dbReference type="EMBL" id="JAAAMU010000006">
    <property type="protein sequence ID" value="NBC70219.1"/>
    <property type="molecule type" value="Genomic_DNA"/>
</dbReference>
<dbReference type="InterPro" id="IPR036514">
    <property type="entry name" value="SGNH_hydro_sf"/>
</dbReference>
<dbReference type="Proteomes" id="UP000558113">
    <property type="component" value="Unassembled WGS sequence"/>
</dbReference>
<dbReference type="OrthoDB" id="2513075at2"/>
<name>A0A7X5C2D1_9BACL</name>
<dbReference type="PANTHER" id="PTHR30383">
    <property type="entry name" value="THIOESTERASE 1/PROTEASE 1/LYSOPHOSPHOLIPASE L1"/>
    <property type="match status" value="1"/>
</dbReference>
<feature type="domain" description="SGNH hydrolase-type esterase" evidence="1">
    <location>
        <begin position="66"/>
        <end position="229"/>
    </location>
</feature>
<dbReference type="SUPFAM" id="SSF52266">
    <property type="entry name" value="SGNH hydrolase"/>
    <property type="match status" value="1"/>
</dbReference>
<accession>A0A7X5C2D1</accession>
<dbReference type="InterPro" id="IPR051532">
    <property type="entry name" value="Ester_Hydrolysis_Enzymes"/>
</dbReference>
<evidence type="ECO:0000259" key="1">
    <source>
        <dbReference type="Pfam" id="PF13472"/>
    </source>
</evidence>
<evidence type="ECO:0000313" key="2">
    <source>
        <dbReference type="EMBL" id="NBC70219.1"/>
    </source>
</evidence>
<reference evidence="2 3" key="1">
    <citation type="submission" date="2020-01" db="EMBL/GenBank/DDBJ databases">
        <title>Paenibacillus soybeanensis sp. nov. isolated from the nodules of soybean (Glycine max(L.) Merr).</title>
        <authorList>
            <person name="Wang H."/>
        </authorList>
    </citation>
    <scope>NUCLEOTIDE SEQUENCE [LARGE SCALE GENOMIC DNA]</scope>
    <source>
        <strain evidence="2 3">DSM 23054</strain>
    </source>
</reference>
<gene>
    <name evidence="2" type="ORF">GT003_14565</name>
</gene>
<sequence>MTLSDNHDHFPAAIGEEQREPAVMPVEAYDEKQEKVRKYTILNGMARKGQTVLAGSSLMEFFPIHELLQAAGRRECIYNRGIAGYVSAELLASMEACIFELEPAKLFINIGTNDLSAPDYELERLLANYDDILTRIRKRLPACEVYVMAYYPVNAKAEFPYVPRESMEEVFRKRTNEAIQEANRAIAQLTAKHGYAFIDVNEGLMDAEGDLKEAYGIDGIHMLPNGYAVVFNNLQKYL</sequence>